<protein>
    <submittedName>
        <fullName evidence="1">Uncharacterized protein</fullName>
    </submittedName>
</protein>
<reference evidence="1" key="1">
    <citation type="submission" date="2021-09" db="EMBL/GenBank/DDBJ databases">
        <title>First case of bloodstream infection caused by Mixta hanseatica sp. nov., a member of the Erwiniaceae family.</title>
        <authorList>
            <person name="Both A."/>
            <person name="Huang J."/>
            <person name="Wenzel P."/>
            <person name="Aepfelbacher M."/>
            <person name="Rohde H."/>
            <person name="Christner M."/>
            <person name="Hentschke M."/>
        </authorList>
    </citation>
    <scope>NUCLEOTIDE SEQUENCE</scope>
    <source>
        <strain evidence="1">X22927</strain>
    </source>
</reference>
<dbReference type="Proteomes" id="UP001056635">
    <property type="component" value="Chromosome"/>
</dbReference>
<sequence>MQNTNTCQRWLCRLLACCGFTLGGIGLEGMWGDALKMDTATQSKALLATSSRKA</sequence>
<accession>A0ABY4R7Z7</accession>
<organism evidence="1 2">
    <name type="scientific">Mixta hanseatica</name>
    <dbReference type="NCBI Taxonomy" id="2872648"/>
    <lineage>
        <taxon>Bacteria</taxon>
        <taxon>Pseudomonadati</taxon>
        <taxon>Pseudomonadota</taxon>
        <taxon>Gammaproteobacteria</taxon>
        <taxon>Enterobacterales</taxon>
        <taxon>Erwiniaceae</taxon>
        <taxon>Mixta</taxon>
    </lineage>
</organism>
<evidence type="ECO:0000313" key="1">
    <source>
        <dbReference type="EMBL" id="UQY42961.1"/>
    </source>
</evidence>
<evidence type="ECO:0000313" key="2">
    <source>
        <dbReference type="Proteomes" id="UP001056635"/>
    </source>
</evidence>
<keyword evidence="2" id="KW-1185">Reference proteome</keyword>
<proteinExistence type="predicted"/>
<dbReference type="RefSeq" id="WP_249891636.1">
    <property type="nucleotide sequence ID" value="NZ_CP082904.1"/>
</dbReference>
<name>A0ABY4R7Z7_9GAMM</name>
<dbReference type="EMBL" id="CP082904">
    <property type="protein sequence ID" value="UQY42961.1"/>
    <property type="molecule type" value="Genomic_DNA"/>
</dbReference>
<gene>
    <name evidence="1" type="ORF">K6958_13710</name>
</gene>